<evidence type="ECO:0000313" key="2">
    <source>
        <dbReference type="EMBL" id="ODV66495.1"/>
    </source>
</evidence>
<accession>A0A1E4RHB1</accession>
<dbReference type="GeneID" id="30996023"/>
<keyword evidence="3" id="KW-1185">Reference proteome</keyword>
<organism evidence="2 3">
    <name type="scientific">Hyphopichia burtonii NRRL Y-1933</name>
    <dbReference type="NCBI Taxonomy" id="984485"/>
    <lineage>
        <taxon>Eukaryota</taxon>
        <taxon>Fungi</taxon>
        <taxon>Dikarya</taxon>
        <taxon>Ascomycota</taxon>
        <taxon>Saccharomycotina</taxon>
        <taxon>Pichiomycetes</taxon>
        <taxon>Debaryomycetaceae</taxon>
        <taxon>Hyphopichia</taxon>
    </lineage>
</organism>
<dbReference type="EMBL" id="KV454542">
    <property type="protein sequence ID" value="ODV66495.1"/>
    <property type="molecule type" value="Genomic_DNA"/>
</dbReference>
<feature type="non-terminal residue" evidence="2">
    <location>
        <position position="1"/>
    </location>
</feature>
<evidence type="ECO:0000313" key="3">
    <source>
        <dbReference type="Proteomes" id="UP000095085"/>
    </source>
</evidence>
<reference evidence="3" key="1">
    <citation type="submission" date="2016-05" db="EMBL/GenBank/DDBJ databases">
        <title>Comparative genomics of biotechnologically important yeasts.</title>
        <authorList>
            <consortium name="DOE Joint Genome Institute"/>
            <person name="Riley R."/>
            <person name="Haridas S."/>
            <person name="Wolfe K.H."/>
            <person name="Lopes M.R."/>
            <person name="Hittinger C.T."/>
            <person name="Goker M."/>
            <person name="Salamov A."/>
            <person name="Wisecaver J."/>
            <person name="Long T.M."/>
            <person name="Aerts A.L."/>
            <person name="Barry K."/>
            <person name="Choi C."/>
            <person name="Clum A."/>
            <person name="Coughlan A.Y."/>
            <person name="Deshpande S."/>
            <person name="Douglass A.P."/>
            <person name="Hanson S.J."/>
            <person name="Klenk H.-P."/>
            <person name="Labutti K."/>
            <person name="Lapidus A."/>
            <person name="Lindquist E."/>
            <person name="Lipzen A."/>
            <person name="Meier-Kolthoff J.P."/>
            <person name="Ohm R.A."/>
            <person name="Otillar R.P."/>
            <person name="Pangilinan J."/>
            <person name="Peng Y."/>
            <person name="Rokas A."/>
            <person name="Rosa C.A."/>
            <person name="Scheuner C."/>
            <person name="Sibirny A.A."/>
            <person name="Slot J.C."/>
            <person name="Stielow J.B."/>
            <person name="Sun H."/>
            <person name="Kurtzman C.P."/>
            <person name="Blackwell M."/>
            <person name="Grigoriev I.V."/>
            <person name="Jeffries T.W."/>
        </authorList>
    </citation>
    <scope>NUCLEOTIDE SEQUENCE [LARGE SCALE GENOMIC DNA]</scope>
    <source>
        <strain evidence="3">NRRL Y-1933</strain>
    </source>
</reference>
<gene>
    <name evidence="2" type="ORF">HYPBUDRAFT_153312</name>
</gene>
<feature type="region of interest" description="Disordered" evidence="1">
    <location>
        <begin position="32"/>
        <end position="74"/>
    </location>
</feature>
<dbReference type="RefSeq" id="XP_020075562.1">
    <property type="nucleotide sequence ID" value="XM_020221474.1"/>
</dbReference>
<dbReference type="Proteomes" id="UP000095085">
    <property type="component" value="Unassembled WGS sequence"/>
</dbReference>
<evidence type="ECO:0000256" key="1">
    <source>
        <dbReference type="SAM" id="MobiDB-lite"/>
    </source>
</evidence>
<sequence length="74" mass="8189">MKLRPELTKETTKALHGTPTVLLQLKLTQGPTSTLTTAPTSPHQLTTPTSTTTKQPQLQQQPEIKQKSTRWLNG</sequence>
<proteinExistence type="predicted"/>
<name>A0A1E4RHB1_9ASCO</name>
<protein>
    <submittedName>
        <fullName evidence="2">Uncharacterized protein</fullName>
    </submittedName>
</protein>
<dbReference type="AlphaFoldDB" id="A0A1E4RHB1"/>
<feature type="compositionally biased region" description="Low complexity" evidence="1">
    <location>
        <begin position="32"/>
        <end position="62"/>
    </location>
</feature>